<dbReference type="STRING" id="870908.SAMN04488044_1624"/>
<dbReference type="InterPro" id="IPR058240">
    <property type="entry name" value="rSAM_sf"/>
</dbReference>
<dbReference type="InterPro" id="IPR048641">
    <property type="entry name" value="RlmN_N"/>
</dbReference>
<keyword evidence="9 14" id="KW-0819">tRNA processing</keyword>
<feature type="binding site" evidence="14">
    <location>
        <begin position="195"/>
        <end position="196"/>
    </location>
    <ligand>
        <name>S-adenosyl-L-methionine</name>
        <dbReference type="ChEBI" id="CHEBI:59789"/>
    </ligand>
</feature>
<dbReference type="GO" id="GO:0046872">
    <property type="term" value="F:metal ion binding"/>
    <property type="evidence" value="ECO:0007669"/>
    <property type="project" value="UniProtKB-KW"/>
</dbReference>
<comment type="function">
    <text evidence="14">Specifically methylates position 2 of adenine 2503 in 23S rRNA and position 2 of adenine 37 in tRNAs. m2A2503 modification seems to play a crucial role in the proofreading step occurring at the peptidyl transferase center and thus would serve to optimize ribosomal fidelity.</text>
</comment>
<evidence type="ECO:0000256" key="3">
    <source>
        <dbReference type="ARBA" id="ARBA00022485"/>
    </source>
</evidence>
<reference evidence="17" key="1">
    <citation type="submission" date="2016-11" db="EMBL/GenBank/DDBJ databases">
        <authorList>
            <person name="Varghese N."/>
            <person name="Submissions S."/>
        </authorList>
    </citation>
    <scope>NUCLEOTIDE SEQUENCE [LARGE SCALE GENOMIC DNA]</scope>
    <source>
        <strain evidence="17">DSM 28223</strain>
    </source>
</reference>
<dbReference type="SUPFAM" id="SSF102114">
    <property type="entry name" value="Radical SAM enzymes"/>
    <property type="match status" value="1"/>
</dbReference>
<dbReference type="GO" id="GO:0005737">
    <property type="term" value="C:cytoplasm"/>
    <property type="evidence" value="ECO:0007669"/>
    <property type="project" value="UniProtKB-SubCell"/>
</dbReference>
<keyword evidence="7 14" id="KW-0808">Transferase</keyword>
<evidence type="ECO:0000256" key="13">
    <source>
        <dbReference type="ARBA" id="ARBA00023157"/>
    </source>
</evidence>
<organism evidence="16 17">
    <name type="scientific">Cognatishimia maritima</name>
    <dbReference type="NCBI Taxonomy" id="870908"/>
    <lineage>
        <taxon>Bacteria</taxon>
        <taxon>Pseudomonadati</taxon>
        <taxon>Pseudomonadota</taxon>
        <taxon>Alphaproteobacteria</taxon>
        <taxon>Rhodobacterales</taxon>
        <taxon>Paracoccaceae</taxon>
        <taxon>Cognatishimia</taxon>
    </lineage>
</organism>
<dbReference type="NCBIfam" id="TIGR00048">
    <property type="entry name" value="rRNA_mod_RlmN"/>
    <property type="match status" value="1"/>
</dbReference>
<dbReference type="SFLD" id="SFLDS00029">
    <property type="entry name" value="Radical_SAM"/>
    <property type="match status" value="1"/>
</dbReference>
<dbReference type="InterPro" id="IPR007197">
    <property type="entry name" value="rSAM"/>
</dbReference>
<evidence type="ECO:0000313" key="17">
    <source>
        <dbReference type="Proteomes" id="UP000184211"/>
    </source>
</evidence>
<dbReference type="CDD" id="cd01335">
    <property type="entry name" value="Radical_SAM"/>
    <property type="match status" value="1"/>
</dbReference>
<dbReference type="EMBL" id="FQWM01000002">
    <property type="protein sequence ID" value="SHG92722.1"/>
    <property type="molecule type" value="Genomic_DNA"/>
</dbReference>
<accession>A0A1M5NT63</accession>
<comment type="miscellaneous">
    <text evidence="14">Reaction proceeds by a ping-pong mechanism involving intermediate methylation of a conserved cysteine residue.</text>
</comment>
<dbReference type="GO" id="GO:0030488">
    <property type="term" value="P:tRNA methylation"/>
    <property type="evidence" value="ECO:0007669"/>
    <property type="project" value="UniProtKB-UniRule"/>
</dbReference>
<keyword evidence="3 14" id="KW-0004">4Fe-4S</keyword>
<dbReference type="PIRSF" id="PIRSF006004">
    <property type="entry name" value="CHP00048"/>
    <property type="match status" value="1"/>
</dbReference>
<evidence type="ECO:0000256" key="10">
    <source>
        <dbReference type="ARBA" id="ARBA00022723"/>
    </source>
</evidence>
<dbReference type="GO" id="GO:0070475">
    <property type="term" value="P:rRNA base methylation"/>
    <property type="evidence" value="ECO:0007669"/>
    <property type="project" value="UniProtKB-UniRule"/>
</dbReference>
<comment type="similarity">
    <text evidence="2 14">Belongs to the radical SAM superfamily. RlmN family.</text>
</comment>
<dbReference type="PROSITE" id="PS51918">
    <property type="entry name" value="RADICAL_SAM"/>
    <property type="match status" value="1"/>
</dbReference>
<feature type="active site" description="S-methylcysteine intermediate" evidence="14">
    <location>
        <position position="371"/>
    </location>
</feature>
<proteinExistence type="inferred from homology"/>
<evidence type="ECO:0000256" key="9">
    <source>
        <dbReference type="ARBA" id="ARBA00022694"/>
    </source>
</evidence>
<evidence type="ECO:0000256" key="4">
    <source>
        <dbReference type="ARBA" id="ARBA00022490"/>
    </source>
</evidence>
<feature type="binding site" evidence="14">
    <location>
        <position position="328"/>
    </location>
    <ligand>
        <name>S-adenosyl-L-methionine</name>
        <dbReference type="ChEBI" id="CHEBI:59789"/>
    </ligand>
</feature>
<evidence type="ECO:0000256" key="5">
    <source>
        <dbReference type="ARBA" id="ARBA00022552"/>
    </source>
</evidence>
<evidence type="ECO:0000259" key="15">
    <source>
        <dbReference type="PROSITE" id="PS51918"/>
    </source>
</evidence>
<evidence type="ECO:0000256" key="8">
    <source>
        <dbReference type="ARBA" id="ARBA00022691"/>
    </source>
</evidence>
<dbReference type="HAMAP" id="MF_01849">
    <property type="entry name" value="RNA_methyltr_RlmN"/>
    <property type="match status" value="1"/>
</dbReference>
<feature type="active site" description="Proton acceptor" evidence="14">
    <location>
        <position position="116"/>
    </location>
</feature>
<feature type="binding site" evidence="14">
    <location>
        <position position="136"/>
    </location>
    <ligand>
        <name>[4Fe-4S] cluster</name>
        <dbReference type="ChEBI" id="CHEBI:49883"/>
        <note>4Fe-4S-S-AdoMet</note>
    </ligand>
</feature>
<keyword evidence="13 14" id="KW-1015">Disulfide bond</keyword>
<dbReference type="GO" id="GO:0070040">
    <property type="term" value="F:rRNA (adenine(2503)-C2-)-methyltransferase activity"/>
    <property type="evidence" value="ECO:0007669"/>
    <property type="project" value="UniProtKB-UniRule"/>
</dbReference>
<dbReference type="FunFam" id="3.20.20.70:FF:000008">
    <property type="entry name" value="Dual-specificity RNA methyltransferase RlmN"/>
    <property type="match status" value="1"/>
</dbReference>
<dbReference type="AlphaFoldDB" id="A0A1M5NT63"/>
<comment type="catalytic activity">
    <reaction evidence="14">
        <text>adenosine(37) in tRNA + 2 reduced [2Fe-2S]-[ferredoxin] + 2 S-adenosyl-L-methionine = 2-methyladenosine(37) in tRNA + 5'-deoxyadenosine + L-methionine + 2 oxidized [2Fe-2S]-[ferredoxin] + S-adenosyl-L-homocysteine</text>
        <dbReference type="Rhea" id="RHEA:43332"/>
        <dbReference type="Rhea" id="RHEA-COMP:10000"/>
        <dbReference type="Rhea" id="RHEA-COMP:10001"/>
        <dbReference type="Rhea" id="RHEA-COMP:10162"/>
        <dbReference type="Rhea" id="RHEA-COMP:10485"/>
        <dbReference type="ChEBI" id="CHEBI:17319"/>
        <dbReference type="ChEBI" id="CHEBI:33737"/>
        <dbReference type="ChEBI" id="CHEBI:33738"/>
        <dbReference type="ChEBI" id="CHEBI:57844"/>
        <dbReference type="ChEBI" id="CHEBI:57856"/>
        <dbReference type="ChEBI" id="CHEBI:59789"/>
        <dbReference type="ChEBI" id="CHEBI:74411"/>
        <dbReference type="ChEBI" id="CHEBI:74497"/>
        <dbReference type="EC" id="2.1.1.192"/>
    </reaction>
</comment>
<dbReference type="EC" id="2.1.1.192" evidence="14"/>
<dbReference type="PANTHER" id="PTHR30544:SF5">
    <property type="entry name" value="RADICAL SAM CORE DOMAIN-CONTAINING PROTEIN"/>
    <property type="match status" value="1"/>
</dbReference>
<keyword evidence="10 14" id="KW-0479">Metal-binding</keyword>
<evidence type="ECO:0000256" key="14">
    <source>
        <dbReference type="HAMAP-Rule" id="MF_01849"/>
    </source>
</evidence>
<comment type="caution">
    <text evidence="14">Lacks conserved residue(s) required for the propagation of feature annotation.</text>
</comment>
<dbReference type="Pfam" id="PF21016">
    <property type="entry name" value="RlmN_N"/>
    <property type="match status" value="1"/>
</dbReference>
<dbReference type="Gene3D" id="3.20.20.70">
    <property type="entry name" value="Aldolase class I"/>
    <property type="match status" value="1"/>
</dbReference>
<keyword evidence="6 14" id="KW-0489">Methyltransferase</keyword>
<dbReference type="Pfam" id="PF04055">
    <property type="entry name" value="Radical_SAM"/>
    <property type="match status" value="1"/>
</dbReference>
<dbReference type="GO" id="GO:0019843">
    <property type="term" value="F:rRNA binding"/>
    <property type="evidence" value="ECO:0007669"/>
    <property type="project" value="UniProtKB-UniRule"/>
</dbReference>
<dbReference type="RefSeq" id="WP_072792313.1">
    <property type="nucleotide sequence ID" value="NZ_FQWM01000002.1"/>
</dbReference>
<dbReference type="SFLD" id="SFLDG01062">
    <property type="entry name" value="methyltransferase_(Class_A)"/>
    <property type="match status" value="1"/>
</dbReference>
<evidence type="ECO:0000256" key="1">
    <source>
        <dbReference type="ARBA" id="ARBA00004496"/>
    </source>
</evidence>
<comment type="subcellular location">
    <subcellularLocation>
        <location evidence="1 14">Cytoplasm</location>
    </subcellularLocation>
</comment>
<dbReference type="InterPro" id="IPR004383">
    <property type="entry name" value="rRNA_lsu_MTrfase_RlmN/Cfr"/>
</dbReference>
<evidence type="ECO:0000256" key="12">
    <source>
        <dbReference type="ARBA" id="ARBA00023014"/>
    </source>
</evidence>
<gene>
    <name evidence="14" type="primary">rlmN</name>
    <name evidence="16" type="ORF">SAMN04488044_1624</name>
</gene>
<name>A0A1M5NT63_9RHOB</name>
<dbReference type="OrthoDB" id="9793973at2"/>
<feature type="binding site" evidence="14">
    <location>
        <position position="140"/>
    </location>
    <ligand>
        <name>[4Fe-4S] cluster</name>
        <dbReference type="ChEBI" id="CHEBI:49883"/>
        <note>4Fe-4S-S-AdoMet</note>
    </ligand>
</feature>
<comment type="catalytic activity">
    <reaction evidence="14">
        <text>adenosine(2503) in 23S rRNA + 2 reduced [2Fe-2S]-[ferredoxin] + 2 S-adenosyl-L-methionine = 2-methyladenosine(2503) in 23S rRNA + 5'-deoxyadenosine + L-methionine + 2 oxidized [2Fe-2S]-[ferredoxin] + S-adenosyl-L-homocysteine</text>
        <dbReference type="Rhea" id="RHEA:42916"/>
        <dbReference type="Rhea" id="RHEA-COMP:10000"/>
        <dbReference type="Rhea" id="RHEA-COMP:10001"/>
        <dbReference type="Rhea" id="RHEA-COMP:10152"/>
        <dbReference type="Rhea" id="RHEA-COMP:10282"/>
        <dbReference type="ChEBI" id="CHEBI:17319"/>
        <dbReference type="ChEBI" id="CHEBI:33737"/>
        <dbReference type="ChEBI" id="CHEBI:33738"/>
        <dbReference type="ChEBI" id="CHEBI:57844"/>
        <dbReference type="ChEBI" id="CHEBI:57856"/>
        <dbReference type="ChEBI" id="CHEBI:59789"/>
        <dbReference type="ChEBI" id="CHEBI:74411"/>
        <dbReference type="ChEBI" id="CHEBI:74497"/>
        <dbReference type="EC" id="2.1.1.192"/>
    </reaction>
</comment>
<evidence type="ECO:0000313" key="16">
    <source>
        <dbReference type="EMBL" id="SHG92722.1"/>
    </source>
</evidence>
<keyword evidence="17" id="KW-1185">Reference proteome</keyword>
<feature type="binding site" evidence="14">
    <location>
        <position position="143"/>
    </location>
    <ligand>
        <name>[4Fe-4S] cluster</name>
        <dbReference type="ChEBI" id="CHEBI:49883"/>
        <note>4Fe-4S-S-AdoMet</note>
    </ligand>
</feature>
<dbReference type="Gene3D" id="1.10.150.530">
    <property type="match status" value="1"/>
</dbReference>
<protein>
    <recommendedName>
        <fullName evidence="14">Dual-specificity RNA methyltransferase RlmN</fullName>
        <ecNumber evidence="14">2.1.1.192</ecNumber>
    </recommendedName>
    <alternativeName>
        <fullName evidence="14">23S rRNA (adenine(2503)-C(2))-methyltransferase</fullName>
    </alternativeName>
    <alternativeName>
        <fullName evidence="14">23S rRNA m2A2503 methyltransferase</fullName>
    </alternativeName>
    <alternativeName>
        <fullName evidence="14">Ribosomal RNA large subunit methyltransferase N</fullName>
    </alternativeName>
    <alternativeName>
        <fullName evidence="14">tRNA (adenine(37)-C(2))-methyltransferase</fullName>
    </alternativeName>
    <alternativeName>
        <fullName evidence="14">tRNA m2A37 methyltransferase</fullName>
    </alternativeName>
</protein>
<evidence type="ECO:0000256" key="6">
    <source>
        <dbReference type="ARBA" id="ARBA00022603"/>
    </source>
</evidence>
<sequence>MTASAPITQDVHTIPRKLPTDGKLNLVGLTRDKLREVLIDAGTPEKQAKMRVGQIWQWIYQWGVRDFHEMTNLSKAYRAQLDEKFTVEIPEVVSKQVSTDGTRKYLVKIAGGHEVEVVYIPEEDRGTLCVSSQVGCTLTCSFCHTGTQKLVRNLTAGEIVGQIMMARDDLEEWPVPGAPKDETRLLSNIVLMGMGEPLYNFDNVRDAMKIAMDGEGISLSRRRITLSTSGVVPEIARTAEEIGCLLAISFHATTDDVRDVLVPINKRWNIEELLSALAAYPNLSNSERITFEYVMLDGVNDTDEDAHRLIDHIKRHKIPAKINLIPFNEWPGAPYKRSSNNRIRAFANIIYQAGYASPIRKTRGDDIMAACGQLKSATERARKSRKQIEAEAGLGD</sequence>
<comment type="cofactor">
    <cofactor evidence="14">
        <name>[4Fe-4S] cluster</name>
        <dbReference type="ChEBI" id="CHEBI:49883"/>
    </cofactor>
    <text evidence="14">Binds 1 [4Fe-4S] cluster. The cluster is coordinated with 3 cysteines and an exchangeable S-adenosyl-L-methionine.</text>
</comment>
<dbReference type="GO" id="GO:0051539">
    <property type="term" value="F:4 iron, 4 sulfur cluster binding"/>
    <property type="evidence" value="ECO:0007669"/>
    <property type="project" value="UniProtKB-UniRule"/>
</dbReference>
<evidence type="ECO:0000256" key="2">
    <source>
        <dbReference type="ARBA" id="ARBA00007544"/>
    </source>
</evidence>
<evidence type="ECO:0000256" key="7">
    <source>
        <dbReference type="ARBA" id="ARBA00022679"/>
    </source>
</evidence>
<dbReference type="InterPro" id="IPR040072">
    <property type="entry name" value="Methyltransferase_A"/>
</dbReference>
<evidence type="ECO:0000256" key="11">
    <source>
        <dbReference type="ARBA" id="ARBA00023004"/>
    </source>
</evidence>
<keyword evidence="11 14" id="KW-0408">Iron</keyword>
<dbReference type="InterPro" id="IPR013785">
    <property type="entry name" value="Aldolase_TIM"/>
</dbReference>
<dbReference type="Proteomes" id="UP000184211">
    <property type="component" value="Unassembled WGS sequence"/>
</dbReference>
<feature type="binding site" evidence="14">
    <location>
        <position position="227"/>
    </location>
    <ligand>
        <name>S-adenosyl-L-methionine</name>
        <dbReference type="ChEBI" id="CHEBI:59789"/>
    </ligand>
</feature>
<keyword evidence="5 14" id="KW-0698">rRNA processing</keyword>
<dbReference type="SFLD" id="SFLDF00275">
    <property type="entry name" value="adenosine_C2_methyltransferase"/>
    <property type="match status" value="1"/>
</dbReference>
<dbReference type="GO" id="GO:0002935">
    <property type="term" value="F:tRNA (adenine(37)-C2)-methyltransferase activity"/>
    <property type="evidence" value="ECO:0007669"/>
    <property type="project" value="UniProtKB-UniRule"/>
</dbReference>
<keyword evidence="12 14" id="KW-0411">Iron-sulfur</keyword>
<dbReference type="GO" id="GO:0000049">
    <property type="term" value="F:tRNA binding"/>
    <property type="evidence" value="ECO:0007669"/>
    <property type="project" value="UniProtKB-UniRule"/>
</dbReference>
<feature type="binding site" evidence="14">
    <location>
        <begin position="249"/>
        <end position="251"/>
    </location>
    <ligand>
        <name>S-adenosyl-L-methionine</name>
        <dbReference type="ChEBI" id="CHEBI:59789"/>
    </ligand>
</feature>
<feature type="domain" description="Radical SAM core" evidence="15">
    <location>
        <begin position="122"/>
        <end position="366"/>
    </location>
</feature>
<dbReference type="InterPro" id="IPR027492">
    <property type="entry name" value="RNA_MTrfase_RlmN"/>
</dbReference>
<dbReference type="PANTHER" id="PTHR30544">
    <property type="entry name" value="23S RRNA METHYLTRANSFERASE"/>
    <property type="match status" value="1"/>
</dbReference>
<keyword evidence="8 14" id="KW-0949">S-adenosyl-L-methionine</keyword>
<keyword evidence="4 14" id="KW-0963">Cytoplasm</keyword>